<dbReference type="AlphaFoldDB" id="X1F980"/>
<protein>
    <recommendedName>
        <fullName evidence="1">Nucleoside phosphorylase domain-containing protein</fullName>
    </recommendedName>
</protein>
<evidence type="ECO:0000259" key="1">
    <source>
        <dbReference type="Pfam" id="PF01048"/>
    </source>
</evidence>
<name>X1F980_9ZZZZ</name>
<gene>
    <name evidence="2" type="ORF">S03H2_14032</name>
</gene>
<feature type="domain" description="Nucleoside phosphorylase" evidence="1">
    <location>
        <begin position="1"/>
        <end position="45"/>
    </location>
</feature>
<dbReference type="GO" id="GO:0003824">
    <property type="term" value="F:catalytic activity"/>
    <property type="evidence" value="ECO:0007669"/>
    <property type="project" value="InterPro"/>
</dbReference>
<proteinExistence type="predicted"/>
<dbReference type="InterPro" id="IPR000845">
    <property type="entry name" value="Nucleoside_phosphorylase_d"/>
</dbReference>
<dbReference type="Pfam" id="PF01048">
    <property type="entry name" value="PNP_UDP_1"/>
    <property type="match status" value="1"/>
</dbReference>
<feature type="non-terminal residue" evidence="2">
    <location>
        <position position="1"/>
    </location>
</feature>
<evidence type="ECO:0000313" key="2">
    <source>
        <dbReference type="EMBL" id="GAH41487.1"/>
    </source>
</evidence>
<comment type="caution">
    <text evidence="2">The sequence shown here is derived from an EMBL/GenBank/DDBJ whole genome shotgun (WGS) entry which is preliminary data.</text>
</comment>
<reference evidence="2" key="1">
    <citation type="journal article" date="2014" name="Front. Microbiol.">
        <title>High frequency of phylogenetically diverse reductive dehalogenase-homologous genes in deep subseafloor sedimentary metagenomes.</title>
        <authorList>
            <person name="Kawai M."/>
            <person name="Futagami T."/>
            <person name="Toyoda A."/>
            <person name="Takaki Y."/>
            <person name="Nishi S."/>
            <person name="Hori S."/>
            <person name="Arai W."/>
            <person name="Tsubouchi T."/>
            <person name="Morono Y."/>
            <person name="Uchiyama I."/>
            <person name="Ito T."/>
            <person name="Fujiyama A."/>
            <person name="Inagaki F."/>
            <person name="Takami H."/>
        </authorList>
    </citation>
    <scope>NUCLEOTIDE SEQUENCE</scope>
    <source>
        <strain evidence="2">Expedition CK06-06</strain>
    </source>
</reference>
<dbReference type="Gene3D" id="3.40.50.1580">
    <property type="entry name" value="Nucleoside phosphorylase domain"/>
    <property type="match status" value="1"/>
</dbReference>
<dbReference type="SUPFAM" id="SSF53167">
    <property type="entry name" value="Purine and uridine phosphorylases"/>
    <property type="match status" value="1"/>
</dbReference>
<dbReference type="InterPro" id="IPR035994">
    <property type="entry name" value="Nucleoside_phosphorylase_sf"/>
</dbReference>
<sequence length="71" mass="8071">EIKKYQEEGVLTVEMEAAAIFAVAKYLNVEAGAIFTISDYLTEDNWELHFHLTDTHLHTLFTIAKKTLSSL</sequence>
<dbReference type="GO" id="GO:0009116">
    <property type="term" value="P:nucleoside metabolic process"/>
    <property type="evidence" value="ECO:0007669"/>
    <property type="project" value="InterPro"/>
</dbReference>
<organism evidence="2">
    <name type="scientific">marine sediment metagenome</name>
    <dbReference type="NCBI Taxonomy" id="412755"/>
    <lineage>
        <taxon>unclassified sequences</taxon>
        <taxon>metagenomes</taxon>
        <taxon>ecological metagenomes</taxon>
    </lineage>
</organism>
<dbReference type="EMBL" id="BARU01007116">
    <property type="protein sequence ID" value="GAH41487.1"/>
    <property type="molecule type" value="Genomic_DNA"/>
</dbReference>
<accession>X1F980</accession>